<feature type="non-terminal residue" evidence="1">
    <location>
        <position position="92"/>
    </location>
</feature>
<dbReference type="Proteomes" id="UP000033423">
    <property type="component" value="Unassembled WGS sequence"/>
</dbReference>
<gene>
    <name evidence="1" type="ORF">MBAV_001140</name>
</gene>
<dbReference type="EMBL" id="LACI01000503">
    <property type="protein sequence ID" value="KJU86667.1"/>
    <property type="molecule type" value="Genomic_DNA"/>
</dbReference>
<sequence>MQRIAMFLVSFIMIFILTRSMTYAAGVPLPYRIGGTITSSGGLLIQADTKNLVVTVKGPDGSNYKDVNDNIAQDKDGLDSNNIYIIDIPIYD</sequence>
<comment type="caution">
    <text evidence="1">The sequence shown here is derived from an EMBL/GenBank/DDBJ whole genome shotgun (WGS) entry which is preliminary data.</text>
</comment>
<organism evidence="1 2">
    <name type="scientific">Candidatus Magnetobacterium bavaricum</name>
    <dbReference type="NCBI Taxonomy" id="29290"/>
    <lineage>
        <taxon>Bacteria</taxon>
        <taxon>Pseudomonadati</taxon>
        <taxon>Nitrospirota</taxon>
        <taxon>Thermodesulfovibrionia</taxon>
        <taxon>Thermodesulfovibrionales</taxon>
        <taxon>Candidatus Magnetobacteriaceae</taxon>
        <taxon>Candidatus Magnetobacterium</taxon>
    </lineage>
</organism>
<evidence type="ECO:0000313" key="1">
    <source>
        <dbReference type="EMBL" id="KJU86667.1"/>
    </source>
</evidence>
<proteinExistence type="predicted"/>
<evidence type="ECO:0000313" key="2">
    <source>
        <dbReference type="Proteomes" id="UP000033423"/>
    </source>
</evidence>
<dbReference type="AlphaFoldDB" id="A0A0F3GXU2"/>
<protein>
    <submittedName>
        <fullName evidence="1">Secreted protein</fullName>
    </submittedName>
</protein>
<name>A0A0F3GXU2_9BACT</name>
<reference evidence="1 2" key="1">
    <citation type="submission" date="2015-02" db="EMBL/GenBank/DDBJ databases">
        <title>Single-cell genomics of uncultivated deep-branching MTB reveals a conserved set of magnetosome genes.</title>
        <authorList>
            <person name="Kolinko S."/>
            <person name="Richter M."/>
            <person name="Glockner F.O."/>
            <person name="Brachmann A."/>
            <person name="Schuler D."/>
        </authorList>
    </citation>
    <scope>NUCLEOTIDE SEQUENCE [LARGE SCALE GENOMIC DNA]</scope>
    <source>
        <strain evidence="1">TM-1</strain>
    </source>
</reference>
<accession>A0A0F3GXU2</accession>
<keyword evidence="2" id="KW-1185">Reference proteome</keyword>